<evidence type="ECO:0000313" key="2">
    <source>
        <dbReference type="EMBL" id="SUY47924.1"/>
    </source>
</evidence>
<dbReference type="CDD" id="cd00254">
    <property type="entry name" value="LT-like"/>
    <property type="match status" value="1"/>
</dbReference>
<evidence type="ECO:0000313" key="3">
    <source>
        <dbReference type="Proteomes" id="UP000254664"/>
    </source>
</evidence>
<organism evidence="2 3">
    <name type="scientific">Clostridium putrefaciens</name>
    <dbReference type="NCBI Taxonomy" id="99675"/>
    <lineage>
        <taxon>Bacteria</taxon>
        <taxon>Bacillati</taxon>
        <taxon>Bacillota</taxon>
        <taxon>Clostridia</taxon>
        <taxon>Eubacteriales</taxon>
        <taxon>Clostridiaceae</taxon>
        <taxon>Clostridium</taxon>
    </lineage>
</organism>
<dbReference type="AlphaFoldDB" id="A0A381J9L4"/>
<keyword evidence="3" id="KW-1185">Reference proteome</keyword>
<dbReference type="Proteomes" id="UP000254664">
    <property type="component" value="Unassembled WGS sequence"/>
</dbReference>
<dbReference type="Gene3D" id="1.10.530.10">
    <property type="match status" value="1"/>
</dbReference>
<dbReference type="PANTHER" id="PTHR37423:SF2">
    <property type="entry name" value="MEMBRANE-BOUND LYTIC MUREIN TRANSGLYCOSYLASE C"/>
    <property type="match status" value="1"/>
</dbReference>
<dbReference type="PANTHER" id="PTHR37423">
    <property type="entry name" value="SOLUBLE LYTIC MUREIN TRANSGLYCOSYLASE-RELATED"/>
    <property type="match status" value="1"/>
</dbReference>
<evidence type="ECO:0000259" key="1">
    <source>
        <dbReference type="Pfam" id="PF01464"/>
    </source>
</evidence>
<sequence length="232" mass="25950">MNTKSAESVMKLQLITQMMKGAFKEDSIAFQMVLETMTKAMSDDKSGGNLLESLGLEQLDLSQLGYMKGERLSTKGFKDESVSSPMEPIGPVVPIGKELRSNNVIIEESIKGASEKYGIDERLIRSIIKQESNFDPKVKSWAGAMGLMQLMPENVKEEGVSNPYDIKENIYAGTRHFKKYLNQFKTLEMALSAYNAGPGTMARRGVDSIEKADRLPLETQHYIKKVMGYYRG</sequence>
<proteinExistence type="predicted"/>
<feature type="domain" description="Transglycosylase SLT" evidence="1">
    <location>
        <begin position="109"/>
        <end position="204"/>
    </location>
</feature>
<dbReference type="EMBL" id="UFWZ01000001">
    <property type="protein sequence ID" value="SUY47924.1"/>
    <property type="molecule type" value="Genomic_DNA"/>
</dbReference>
<dbReference type="InterPro" id="IPR023346">
    <property type="entry name" value="Lysozyme-like_dom_sf"/>
</dbReference>
<dbReference type="InterPro" id="IPR008258">
    <property type="entry name" value="Transglycosylase_SLT_dom_1"/>
</dbReference>
<dbReference type="SUPFAM" id="SSF53955">
    <property type="entry name" value="Lysozyme-like"/>
    <property type="match status" value="1"/>
</dbReference>
<dbReference type="Pfam" id="PF01464">
    <property type="entry name" value="SLT"/>
    <property type="match status" value="1"/>
</dbReference>
<dbReference type="RefSeq" id="WP_242984115.1">
    <property type="nucleotide sequence ID" value="NZ_UFWZ01000001.1"/>
</dbReference>
<gene>
    <name evidence="2" type="primary">slt_2</name>
    <name evidence="2" type="ORF">NCTC9836_02295</name>
</gene>
<accession>A0A381J9L4</accession>
<name>A0A381J9L4_9CLOT</name>
<dbReference type="EC" id="4.2.2.-" evidence="2"/>
<reference evidence="2 3" key="1">
    <citation type="submission" date="2018-06" db="EMBL/GenBank/DDBJ databases">
        <authorList>
            <consortium name="Pathogen Informatics"/>
            <person name="Doyle S."/>
        </authorList>
    </citation>
    <scope>NUCLEOTIDE SEQUENCE [LARGE SCALE GENOMIC DNA]</scope>
    <source>
        <strain evidence="2 3">NCTC9836</strain>
    </source>
</reference>
<protein>
    <submittedName>
        <fullName evidence="2">Transglycosylase</fullName>
        <ecNumber evidence="2">4.2.2.-</ecNumber>
    </submittedName>
</protein>
<keyword evidence="2" id="KW-0456">Lyase</keyword>
<dbReference type="GO" id="GO:0016829">
    <property type="term" value="F:lyase activity"/>
    <property type="evidence" value="ECO:0007669"/>
    <property type="project" value="UniProtKB-KW"/>
</dbReference>